<keyword evidence="2" id="KW-1185">Reference proteome</keyword>
<organism evidence="1 2">
    <name type="scientific">Sphenostylis stenocarpa</name>
    <dbReference type="NCBI Taxonomy" id="92480"/>
    <lineage>
        <taxon>Eukaryota</taxon>
        <taxon>Viridiplantae</taxon>
        <taxon>Streptophyta</taxon>
        <taxon>Embryophyta</taxon>
        <taxon>Tracheophyta</taxon>
        <taxon>Spermatophyta</taxon>
        <taxon>Magnoliopsida</taxon>
        <taxon>eudicotyledons</taxon>
        <taxon>Gunneridae</taxon>
        <taxon>Pentapetalae</taxon>
        <taxon>rosids</taxon>
        <taxon>fabids</taxon>
        <taxon>Fabales</taxon>
        <taxon>Fabaceae</taxon>
        <taxon>Papilionoideae</taxon>
        <taxon>50 kb inversion clade</taxon>
        <taxon>NPAAA clade</taxon>
        <taxon>indigoferoid/millettioid clade</taxon>
        <taxon>Phaseoleae</taxon>
        <taxon>Sphenostylis</taxon>
    </lineage>
</organism>
<dbReference type="Proteomes" id="UP001189624">
    <property type="component" value="Chromosome 1"/>
</dbReference>
<name>A0AA86RL07_9FABA</name>
<evidence type="ECO:0000313" key="1">
    <source>
        <dbReference type="EMBL" id="CAJ1791501.1"/>
    </source>
</evidence>
<protein>
    <submittedName>
        <fullName evidence="1">Uncharacterized protein</fullName>
    </submittedName>
</protein>
<evidence type="ECO:0000313" key="2">
    <source>
        <dbReference type="Proteomes" id="UP001189624"/>
    </source>
</evidence>
<dbReference type="EMBL" id="OY731398">
    <property type="protein sequence ID" value="CAJ1791501.1"/>
    <property type="molecule type" value="Genomic_DNA"/>
</dbReference>
<proteinExistence type="predicted"/>
<accession>A0AA86RL07</accession>
<sequence>MELDSGEKWSPWFQKVFDMKHMVPMTPLTHLGLYDNHQIPKHEEKNRQDIKKGSPINAKEAYMDSTMSLKETDKEGYKIQHNTDTVTQLILVKEVMRLASGPEPIHLRAF</sequence>
<gene>
    <name evidence="1" type="ORF">AYBTSS11_LOCUS383</name>
</gene>
<reference evidence="1" key="1">
    <citation type="submission" date="2023-10" db="EMBL/GenBank/DDBJ databases">
        <authorList>
            <person name="Domelevo Entfellner J.-B."/>
        </authorList>
    </citation>
    <scope>NUCLEOTIDE SEQUENCE</scope>
</reference>
<dbReference type="Gramene" id="rna-AYBTSS11_LOCUS383">
    <property type="protein sequence ID" value="CAJ1791501.1"/>
    <property type="gene ID" value="gene-AYBTSS11_LOCUS383"/>
</dbReference>
<dbReference type="AlphaFoldDB" id="A0AA86RL07"/>